<feature type="transmembrane region" description="Helical" evidence="9">
    <location>
        <begin position="255"/>
        <end position="276"/>
    </location>
</feature>
<sequence length="388" mass="45874">MIILTFLNICSISCILYSFTAKHQYVLIEIFSEAWTFMKIEVAEEYVIQSSLQKNYTQYLQMYYQVEQGKQYDLDIYIQPEDTYKINQVEKRDCPNNCSQKGLCQKLECQCFEFIAGDRCQYDIEPIFDRSTYYIEMIPFQSKIIAIYLQQDDIVDDQQQIRNVRFTVSPSINATIYFLFPFEIPYKSLKNSKLVFDGIIDQEGQEIDFSNKFESYHLRSANYSFVFMLQNPYFLTLNFTIKSELIDNDNQFQDFILVIILSIVSFIILLVIIYIVKKRCQYMQEKKQKGNQSLNSQKGLLHLMGIVDPAKDQECIICLDLLDQKPCRITPCKHTLHEVCLNQWLQKQKNCPICREAFLDEEGYPKYVKTRNQTTTFLNHHISQYGIQ</sequence>
<dbReference type="OMA" id="QKPCRIT"/>
<dbReference type="FunFam" id="3.30.40.10:FF:001411">
    <property type="entry name" value="Uncharacterized protein"/>
    <property type="match status" value="1"/>
</dbReference>
<protein>
    <recommendedName>
        <fullName evidence="11">RING-type domain-containing protein</fullName>
    </recommendedName>
</protein>
<gene>
    <name evidence="12" type="ORF">PPRIM_AZ9-3.1.T0320056</name>
</gene>
<name>A0A8S1L1F5_PARPR</name>
<keyword evidence="4 8" id="KW-0863">Zinc-finger</keyword>
<evidence type="ECO:0000256" key="9">
    <source>
        <dbReference type="SAM" id="Phobius"/>
    </source>
</evidence>
<keyword evidence="6 9" id="KW-1133">Transmembrane helix</keyword>
<evidence type="ECO:0000313" key="13">
    <source>
        <dbReference type="Proteomes" id="UP000688137"/>
    </source>
</evidence>
<dbReference type="EMBL" id="CAJJDM010000031">
    <property type="protein sequence ID" value="CAD8061638.1"/>
    <property type="molecule type" value="Genomic_DNA"/>
</dbReference>
<evidence type="ECO:0000256" key="6">
    <source>
        <dbReference type="ARBA" id="ARBA00022989"/>
    </source>
</evidence>
<evidence type="ECO:0000259" key="11">
    <source>
        <dbReference type="PROSITE" id="PS50089"/>
    </source>
</evidence>
<evidence type="ECO:0000256" key="5">
    <source>
        <dbReference type="ARBA" id="ARBA00022833"/>
    </source>
</evidence>
<evidence type="ECO:0000313" key="12">
    <source>
        <dbReference type="EMBL" id="CAD8061638.1"/>
    </source>
</evidence>
<reference evidence="12" key="1">
    <citation type="submission" date="2021-01" db="EMBL/GenBank/DDBJ databases">
        <authorList>
            <consortium name="Genoscope - CEA"/>
            <person name="William W."/>
        </authorList>
    </citation>
    <scope>NUCLEOTIDE SEQUENCE</scope>
</reference>
<dbReference type="AlphaFoldDB" id="A0A8S1L1F5"/>
<dbReference type="PANTHER" id="PTHR46539:SF1">
    <property type="entry name" value="E3 UBIQUITIN-PROTEIN LIGASE ATL42"/>
    <property type="match status" value="1"/>
</dbReference>
<proteinExistence type="predicted"/>
<keyword evidence="7 9" id="KW-0472">Membrane</keyword>
<feature type="chain" id="PRO_5035776626" description="RING-type domain-containing protein" evidence="10">
    <location>
        <begin position="19"/>
        <end position="388"/>
    </location>
</feature>
<evidence type="ECO:0000256" key="3">
    <source>
        <dbReference type="ARBA" id="ARBA00022723"/>
    </source>
</evidence>
<keyword evidence="13" id="KW-1185">Reference proteome</keyword>
<keyword evidence="5" id="KW-0862">Zinc</keyword>
<dbReference type="PROSITE" id="PS50089">
    <property type="entry name" value="ZF_RING_2"/>
    <property type="match status" value="1"/>
</dbReference>
<evidence type="ECO:0000256" key="10">
    <source>
        <dbReference type="SAM" id="SignalP"/>
    </source>
</evidence>
<comment type="subcellular location">
    <subcellularLocation>
        <location evidence="1">Membrane</location>
    </subcellularLocation>
</comment>
<dbReference type="InterPro" id="IPR001841">
    <property type="entry name" value="Znf_RING"/>
</dbReference>
<evidence type="ECO:0000256" key="8">
    <source>
        <dbReference type="PROSITE-ProRule" id="PRU00175"/>
    </source>
</evidence>
<keyword evidence="10" id="KW-0732">Signal</keyword>
<dbReference type="GO" id="GO:0008270">
    <property type="term" value="F:zinc ion binding"/>
    <property type="evidence" value="ECO:0007669"/>
    <property type="project" value="UniProtKB-KW"/>
</dbReference>
<feature type="signal peptide" evidence="10">
    <location>
        <begin position="1"/>
        <end position="18"/>
    </location>
</feature>
<keyword evidence="2 9" id="KW-0812">Transmembrane</keyword>
<dbReference type="Pfam" id="PF13639">
    <property type="entry name" value="zf-RING_2"/>
    <property type="match status" value="1"/>
</dbReference>
<evidence type="ECO:0000256" key="4">
    <source>
        <dbReference type="ARBA" id="ARBA00022771"/>
    </source>
</evidence>
<evidence type="ECO:0000256" key="7">
    <source>
        <dbReference type="ARBA" id="ARBA00023136"/>
    </source>
</evidence>
<evidence type="ECO:0000256" key="1">
    <source>
        <dbReference type="ARBA" id="ARBA00004370"/>
    </source>
</evidence>
<dbReference type="GO" id="GO:0016020">
    <property type="term" value="C:membrane"/>
    <property type="evidence" value="ECO:0007669"/>
    <property type="project" value="UniProtKB-SubCell"/>
</dbReference>
<dbReference type="SMART" id="SM00184">
    <property type="entry name" value="RING"/>
    <property type="match status" value="1"/>
</dbReference>
<accession>A0A8S1L1F5</accession>
<evidence type="ECO:0000256" key="2">
    <source>
        <dbReference type="ARBA" id="ARBA00022692"/>
    </source>
</evidence>
<comment type="caution">
    <text evidence="12">The sequence shown here is derived from an EMBL/GenBank/DDBJ whole genome shotgun (WGS) entry which is preliminary data.</text>
</comment>
<keyword evidence="3" id="KW-0479">Metal-binding</keyword>
<organism evidence="12 13">
    <name type="scientific">Paramecium primaurelia</name>
    <dbReference type="NCBI Taxonomy" id="5886"/>
    <lineage>
        <taxon>Eukaryota</taxon>
        <taxon>Sar</taxon>
        <taxon>Alveolata</taxon>
        <taxon>Ciliophora</taxon>
        <taxon>Intramacronucleata</taxon>
        <taxon>Oligohymenophorea</taxon>
        <taxon>Peniculida</taxon>
        <taxon>Parameciidae</taxon>
        <taxon>Paramecium</taxon>
    </lineage>
</organism>
<feature type="domain" description="RING-type" evidence="11">
    <location>
        <begin position="315"/>
        <end position="355"/>
    </location>
</feature>
<dbReference type="PANTHER" id="PTHR46539">
    <property type="entry name" value="E3 UBIQUITIN-PROTEIN LIGASE ATL42"/>
    <property type="match status" value="1"/>
</dbReference>
<dbReference type="Proteomes" id="UP000688137">
    <property type="component" value="Unassembled WGS sequence"/>
</dbReference>